<dbReference type="EMBL" id="KN832872">
    <property type="protein sequence ID" value="KIN04848.1"/>
    <property type="molecule type" value="Genomic_DNA"/>
</dbReference>
<feature type="non-terminal residue" evidence="1">
    <location>
        <position position="1"/>
    </location>
</feature>
<feature type="non-terminal residue" evidence="1">
    <location>
        <position position="138"/>
    </location>
</feature>
<reference evidence="2" key="2">
    <citation type="submission" date="2015-01" db="EMBL/GenBank/DDBJ databases">
        <title>Evolutionary Origins and Diversification of the Mycorrhizal Mutualists.</title>
        <authorList>
            <consortium name="DOE Joint Genome Institute"/>
            <consortium name="Mycorrhizal Genomics Consortium"/>
            <person name="Kohler A."/>
            <person name="Kuo A."/>
            <person name="Nagy L.G."/>
            <person name="Floudas D."/>
            <person name="Copeland A."/>
            <person name="Barry K.W."/>
            <person name="Cichocki N."/>
            <person name="Veneault-Fourrey C."/>
            <person name="LaButti K."/>
            <person name="Lindquist E.A."/>
            <person name="Lipzen A."/>
            <person name="Lundell T."/>
            <person name="Morin E."/>
            <person name="Murat C."/>
            <person name="Riley R."/>
            <person name="Ohm R."/>
            <person name="Sun H."/>
            <person name="Tunlid A."/>
            <person name="Henrissat B."/>
            <person name="Grigoriev I.V."/>
            <person name="Hibbett D.S."/>
            <person name="Martin F."/>
        </authorList>
    </citation>
    <scope>NUCLEOTIDE SEQUENCE [LARGE SCALE GENOMIC DNA]</scope>
    <source>
        <strain evidence="2">Zn</strain>
    </source>
</reference>
<protein>
    <submittedName>
        <fullName evidence="1">Uncharacterized protein</fullName>
    </submittedName>
</protein>
<proteinExistence type="predicted"/>
<sequence>KEEKLLVGDAPTIKDDIRHFREIFLGEADPSTQIAEFNRRLEQNLALGLVSGDMLTFTLRRITDNIREGSKPAEIGPRCLAFYRSVWRGISTSKVLGPADFEGKIMNEFISLILHLPPAREVLVLARHILSSVSRSQL</sequence>
<dbReference type="STRING" id="913774.A0A0C3DS13"/>
<dbReference type="AlphaFoldDB" id="A0A0C3DS13"/>
<dbReference type="InParanoid" id="A0A0C3DS13"/>
<accession>A0A0C3DS13</accession>
<keyword evidence="2" id="KW-1185">Reference proteome</keyword>
<reference evidence="1 2" key="1">
    <citation type="submission" date="2014-04" db="EMBL/GenBank/DDBJ databases">
        <authorList>
            <consortium name="DOE Joint Genome Institute"/>
            <person name="Kuo A."/>
            <person name="Martino E."/>
            <person name="Perotto S."/>
            <person name="Kohler A."/>
            <person name="Nagy L.G."/>
            <person name="Floudas D."/>
            <person name="Copeland A."/>
            <person name="Barry K.W."/>
            <person name="Cichocki N."/>
            <person name="Veneault-Fourrey C."/>
            <person name="LaButti K."/>
            <person name="Lindquist E.A."/>
            <person name="Lipzen A."/>
            <person name="Lundell T."/>
            <person name="Morin E."/>
            <person name="Murat C."/>
            <person name="Sun H."/>
            <person name="Tunlid A."/>
            <person name="Henrissat B."/>
            <person name="Grigoriev I.V."/>
            <person name="Hibbett D.S."/>
            <person name="Martin F."/>
            <person name="Nordberg H.P."/>
            <person name="Cantor M.N."/>
            <person name="Hua S.X."/>
        </authorList>
    </citation>
    <scope>NUCLEOTIDE SEQUENCE [LARGE SCALE GENOMIC DNA]</scope>
    <source>
        <strain evidence="1 2">Zn</strain>
    </source>
</reference>
<evidence type="ECO:0000313" key="2">
    <source>
        <dbReference type="Proteomes" id="UP000054321"/>
    </source>
</evidence>
<gene>
    <name evidence="1" type="ORF">OIDMADRAFT_94577</name>
</gene>
<dbReference type="OrthoDB" id="5428038at2759"/>
<organism evidence="1 2">
    <name type="scientific">Oidiodendron maius (strain Zn)</name>
    <dbReference type="NCBI Taxonomy" id="913774"/>
    <lineage>
        <taxon>Eukaryota</taxon>
        <taxon>Fungi</taxon>
        <taxon>Dikarya</taxon>
        <taxon>Ascomycota</taxon>
        <taxon>Pezizomycotina</taxon>
        <taxon>Leotiomycetes</taxon>
        <taxon>Leotiomycetes incertae sedis</taxon>
        <taxon>Myxotrichaceae</taxon>
        <taxon>Oidiodendron</taxon>
    </lineage>
</organism>
<evidence type="ECO:0000313" key="1">
    <source>
        <dbReference type="EMBL" id="KIN04848.1"/>
    </source>
</evidence>
<dbReference type="Proteomes" id="UP000054321">
    <property type="component" value="Unassembled WGS sequence"/>
</dbReference>
<name>A0A0C3DS13_OIDMZ</name>
<dbReference type="HOGENOM" id="CLU_1860029_0_0_1"/>